<dbReference type="Gene3D" id="2.40.10.500">
    <property type="match status" value="1"/>
</dbReference>
<evidence type="ECO:0000313" key="7">
    <source>
        <dbReference type="EMBL" id="CAF3517838.1"/>
    </source>
</evidence>
<feature type="repeat" description="NHL" evidence="4">
    <location>
        <begin position="305"/>
        <end position="348"/>
    </location>
</feature>
<sequence>MKSQGVAFLPLEHRSSISEYETPLITTTGDSLTVDFESTITPIVLIFIPNINIDAKWIQKGLTVAGGHGEGEKLHKLYEPYNVSVYDHQIMYICDEHNHRIVEWRIGDTHGRVVAGGNGQGKRDDQLNGPLNLILDKQTDSFLICDCGNKRIVRWPRQNGTAGETIISKVSCDDLAMDKDGYLYVSDHQRQEVKRWKIGVTNGVVVAGGNGKGNKLSQLDYPTSIFVDQEQSVYVSDNHNHRVMKWKKDTEEGIVVAGGHGRGNNLRQLSCPRSIIVDQTGTIYVVDQFNHRVMRWLKDAPEGNVIVGGKFEQGEEQLNYPSGISFDQENKLYTADRHNHRIQKFNILNPEDQDGQTSAKQKVEKHSEFFAETLHMSDALRMPTHGKTVAGGHGQNHGNHQLSKPEGIFFADEQTMIIADSNNARIIQWKIGDDEGTVIAGGHGIGEGLNQLNIPTNMLIDKQTNSLIICEWGNRRVVRWSCLSGTTEGEILFDDIQCNGIAMDHQGYLYISDTEKHEVRRYQMDQKKGTIVAGGNGKGSSLHQFNFPTYLFVDQEQAVYVSDSSNNRVMKWDKHALEGKVVAGNHGRGYNLNQLSYPQGLSSIHRSSSGPPLVRWLSQGEGEK</sequence>
<dbReference type="Pfam" id="PF01436">
    <property type="entry name" value="NHL"/>
    <property type="match status" value="1"/>
</dbReference>
<gene>
    <name evidence="6" type="ORF">OVA965_LOCUS1408</name>
    <name evidence="7" type="ORF">TMI583_LOCUS1409</name>
</gene>
<feature type="repeat" description="NHL" evidence="4">
    <location>
        <begin position="538"/>
        <end position="575"/>
    </location>
</feature>
<evidence type="ECO:0000313" key="8">
    <source>
        <dbReference type="Proteomes" id="UP000677228"/>
    </source>
</evidence>
<dbReference type="GO" id="GO:0005576">
    <property type="term" value="C:extracellular region"/>
    <property type="evidence" value="ECO:0007669"/>
    <property type="project" value="TreeGrafter"/>
</dbReference>
<organism evidence="6 8">
    <name type="scientific">Didymodactylos carnosus</name>
    <dbReference type="NCBI Taxonomy" id="1234261"/>
    <lineage>
        <taxon>Eukaryota</taxon>
        <taxon>Metazoa</taxon>
        <taxon>Spiralia</taxon>
        <taxon>Gnathifera</taxon>
        <taxon>Rotifera</taxon>
        <taxon>Eurotatoria</taxon>
        <taxon>Bdelloidea</taxon>
        <taxon>Philodinida</taxon>
        <taxon>Philodinidae</taxon>
        <taxon>Didymodactylos</taxon>
    </lineage>
</organism>
<reference evidence="6" key="1">
    <citation type="submission" date="2021-02" db="EMBL/GenBank/DDBJ databases">
        <authorList>
            <person name="Nowell W R."/>
        </authorList>
    </citation>
    <scope>NUCLEOTIDE SEQUENCE</scope>
</reference>
<dbReference type="PANTHER" id="PTHR10680:SF28">
    <property type="entry name" value="SMP-30_GLUCONOLACTONASE_LRE-LIKE REGION DOMAIN-CONTAINING PROTEIN"/>
    <property type="match status" value="1"/>
</dbReference>
<keyword evidence="2" id="KW-0677">Repeat</keyword>
<dbReference type="Gene3D" id="2.120.10.30">
    <property type="entry name" value="TolB, C-terminal domain"/>
    <property type="match status" value="3"/>
</dbReference>
<evidence type="ECO:0000256" key="2">
    <source>
        <dbReference type="ARBA" id="ARBA00022737"/>
    </source>
</evidence>
<evidence type="ECO:0000313" key="6">
    <source>
        <dbReference type="EMBL" id="CAF0740481.1"/>
    </source>
</evidence>
<dbReference type="PROSITE" id="PS51125">
    <property type="entry name" value="NHL"/>
    <property type="match status" value="3"/>
</dbReference>
<dbReference type="EMBL" id="CAJNOK010000258">
    <property type="protein sequence ID" value="CAF0740481.1"/>
    <property type="molecule type" value="Genomic_DNA"/>
</dbReference>
<proteinExistence type="predicted"/>
<keyword evidence="1" id="KW-0732">Signal</keyword>
<dbReference type="EMBL" id="CAJOBA010000258">
    <property type="protein sequence ID" value="CAF3517838.1"/>
    <property type="molecule type" value="Genomic_DNA"/>
</dbReference>
<protein>
    <submittedName>
        <fullName evidence="6">Uncharacterized protein</fullName>
    </submittedName>
</protein>
<dbReference type="SUPFAM" id="SSF101898">
    <property type="entry name" value="NHL repeat"/>
    <property type="match status" value="2"/>
</dbReference>
<dbReference type="Proteomes" id="UP000682733">
    <property type="component" value="Unassembled WGS sequence"/>
</dbReference>
<dbReference type="CDD" id="cd05819">
    <property type="entry name" value="NHL"/>
    <property type="match status" value="2"/>
</dbReference>
<evidence type="ECO:0000256" key="1">
    <source>
        <dbReference type="ARBA" id="ARBA00022729"/>
    </source>
</evidence>
<feature type="repeat" description="NHL" evidence="4">
    <location>
        <begin position="218"/>
        <end position="249"/>
    </location>
</feature>
<dbReference type="AlphaFoldDB" id="A0A8S2CLM1"/>
<dbReference type="Proteomes" id="UP000677228">
    <property type="component" value="Unassembled WGS sequence"/>
</dbReference>
<dbReference type="InterPro" id="IPR011042">
    <property type="entry name" value="6-blade_b-propeller_TolB-like"/>
</dbReference>
<dbReference type="PANTHER" id="PTHR10680">
    <property type="entry name" value="PEPTIDYL-GLYCINE ALPHA-AMIDATING MONOOXYGENASE"/>
    <property type="match status" value="1"/>
</dbReference>
<evidence type="ECO:0000256" key="3">
    <source>
        <dbReference type="ARBA" id="ARBA00023180"/>
    </source>
</evidence>
<dbReference type="InterPro" id="IPR001258">
    <property type="entry name" value="NHL_repeat"/>
</dbReference>
<comment type="caution">
    <text evidence="6">The sequence shown here is derived from an EMBL/GenBank/DDBJ whole genome shotgun (WGS) entry which is preliminary data.</text>
</comment>
<keyword evidence="3" id="KW-0325">Glycoprotein</keyword>
<evidence type="ECO:0000256" key="4">
    <source>
        <dbReference type="PROSITE-ProRule" id="PRU00504"/>
    </source>
</evidence>
<feature type="region of interest" description="Disordered" evidence="5">
    <location>
        <begin position="603"/>
        <end position="624"/>
    </location>
</feature>
<accession>A0A8S2CLM1</accession>
<evidence type="ECO:0000256" key="5">
    <source>
        <dbReference type="SAM" id="MobiDB-lite"/>
    </source>
</evidence>
<name>A0A8S2CLM1_9BILA</name>